<feature type="transmembrane region" description="Helical" evidence="1">
    <location>
        <begin position="233"/>
        <end position="252"/>
    </location>
</feature>
<feature type="domain" description="EamA" evidence="2">
    <location>
        <begin position="6"/>
        <end position="135"/>
    </location>
</feature>
<dbReference type="PANTHER" id="PTHR22911:SF79">
    <property type="entry name" value="MOBA-LIKE NTP TRANSFERASE DOMAIN-CONTAINING PROTEIN"/>
    <property type="match status" value="1"/>
</dbReference>
<name>A0A7T7XKE4_9SPIR</name>
<feature type="transmembrane region" description="Helical" evidence="1">
    <location>
        <begin position="118"/>
        <end position="136"/>
    </location>
</feature>
<feature type="transmembrane region" description="Helical" evidence="1">
    <location>
        <begin position="34"/>
        <end position="53"/>
    </location>
</feature>
<feature type="transmembrane region" description="Helical" evidence="1">
    <location>
        <begin position="200"/>
        <end position="221"/>
    </location>
</feature>
<dbReference type="KEGG" id="bhc:JFL75_13860"/>
<dbReference type="RefSeq" id="WP_215625330.1">
    <property type="nucleotide sequence ID" value="NZ_CP067089.2"/>
</dbReference>
<keyword evidence="1" id="KW-0472">Membrane</keyword>
<proteinExistence type="predicted"/>
<dbReference type="Proteomes" id="UP000595917">
    <property type="component" value="Chromosome"/>
</dbReference>
<organism evidence="3 4">
    <name type="scientific">Breznakiella homolactica</name>
    <dbReference type="NCBI Taxonomy" id="2798577"/>
    <lineage>
        <taxon>Bacteria</taxon>
        <taxon>Pseudomonadati</taxon>
        <taxon>Spirochaetota</taxon>
        <taxon>Spirochaetia</taxon>
        <taxon>Spirochaetales</taxon>
        <taxon>Breznakiellaceae</taxon>
        <taxon>Breznakiella</taxon>
    </lineage>
</organism>
<feature type="transmembrane region" description="Helical" evidence="1">
    <location>
        <begin position="9"/>
        <end position="28"/>
    </location>
</feature>
<evidence type="ECO:0000313" key="3">
    <source>
        <dbReference type="EMBL" id="QQO08024.1"/>
    </source>
</evidence>
<sequence length="292" mass="30543">MRQTVKGQLAIVICAVLWSTSGLFIKLIDWHPFVIAGLRSAIAAAFMLAVRGLSRRRVPGRAAPGAFWGAGISYAATLLLFVTANKMTSSANAILLQYSAPVWAAILGWILLKEKPGWEHWAALGAVVVGLLLFFREGLARGSLLGDGIALLSGVCFGANSVFMRMQKDGSPADSMILAHTITAAVGIPFIFAAPPEVTIPAVSALLFMGVFQIGTASVLFSYGIRRVTAIQAMLTAMVEPVLNPLWVLLVTGERPGALALAGGGIIIAAVAMASLAGAARDSRMARTKTAG</sequence>
<feature type="transmembrane region" description="Helical" evidence="1">
    <location>
        <begin position="175"/>
        <end position="194"/>
    </location>
</feature>
<evidence type="ECO:0000259" key="2">
    <source>
        <dbReference type="Pfam" id="PF00892"/>
    </source>
</evidence>
<feature type="transmembrane region" description="Helical" evidence="1">
    <location>
        <begin position="258"/>
        <end position="280"/>
    </location>
</feature>
<accession>A0A7T7XKE4</accession>
<feature type="domain" description="EamA" evidence="2">
    <location>
        <begin position="145"/>
        <end position="275"/>
    </location>
</feature>
<reference evidence="3" key="1">
    <citation type="submission" date="2021-01" db="EMBL/GenBank/DDBJ databases">
        <title>Description of Breznakiella homolactica.</title>
        <authorList>
            <person name="Song Y."/>
            <person name="Brune A."/>
        </authorList>
    </citation>
    <scope>NUCLEOTIDE SEQUENCE</scope>
    <source>
        <strain evidence="3">RmG30</strain>
    </source>
</reference>
<keyword evidence="1" id="KW-1133">Transmembrane helix</keyword>
<gene>
    <name evidence="3" type="ORF">JFL75_13860</name>
</gene>
<keyword evidence="1" id="KW-0812">Transmembrane</keyword>
<feature type="transmembrane region" description="Helical" evidence="1">
    <location>
        <begin position="142"/>
        <end position="163"/>
    </location>
</feature>
<keyword evidence="4" id="KW-1185">Reference proteome</keyword>
<dbReference type="AlphaFoldDB" id="A0A7T7XKE4"/>
<dbReference type="EMBL" id="CP067089">
    <property type="protein sequence ID" value="QQO08024.1"/>
    <property type="molecule type" value="Genomic_DNA"/>
</dbReference>
<dbReference type="InterPro" id="IPR000620">
    <property type="entry name" value="EamA_dom"/>
</dbReference>
<evidence type="ECO:0000313" key="4">
    <source>
        <dbReference type="Proteomes" id="UP000595917"/>
    </source>
</evidence>
<dbReference type="SUPFAM" id="SSF103481">
    <property type="entry name" value="Multidrug resistance efflux transporter EmrE"/>
    <property type="match status" value="2"/>
</dbReference>
<dbReference type="Pfam" id="PF00892">
    <property type="entry name" value="EamA"/>
    <property type="match status" value="2"/>
</dbReference>
<feature type="transmembrane region" description="Helical" evidence="1">
    <location>
        <begin position="90"/>
        <end position="111"/>
    </location>
</feature>
<dbReference type="GO" id="GO:0016020">
    <property type="term" value="C:membrane"/>
    <property type="evidence" value="ECO:0007669"/>
    <property type="project" value="InterPro"/>
</dbReference>
<dbReference type="Gene3D" id="1.10.3730.20">
    <property type="match status" value="1"/>
</dbReference>
<evidence type="ECO:0000256" key="1">
    <source>
        <dbReference type="SAM" id="Phobius"/>
    </source>
</evidence>
<dbReference type="PANTHER" id="PTHR22911">
    <property type="entry name" value="ACYL-MALONYL CONDENSING ENZYME-RELATED"/>
    <property type="match status" value="1"/>
</dbReference>
<protein>
    <submittedName>
        <fullName evidence="3">EamA family transporter</fullName>
    </submittedName>
</protein>
<feature type="transmembrane region" description="Helical" evidence="1">
    <location>
        <begin position="65"/>
        <end position="84"/>
    </location>
</feature>
<dbReference type="InterPro" id="IPR037185">
    <property type="entry name" value="EmrE-like"/>
</dbReference>